<feature type="domain" description="U-box" evidence="8">
    <location>
        <begin position="250"/>
        <end position="324"/>
    </location>
</feature>
<dbReference type="PANTHER" id="PTHR23315:SF278">
    <property type="entry name" value="U-BOX DOMAIN-CONTAINING PROTEIN 3"/>
    <property type="match status" value="1"/>
</dbReference>
<dbReference type="PROSITE" id="PS50176">
    <property type="entry name" value="ARM_REPEAT"/>
    <property type="match status" value="3"/>
</dbReference>
<dbReference type="InterPro" id="IPR045210">
    <property type="entry name" value="RING-Ubox_PUB"/>
</dbReference>
<dbReference type="SMART" id="SM00504">
    <property type="entry name" value="Ubox"/>
    <property type="match status" value="1"/>
</dbReference>
<dbReference type="GO" id="GO:0016567">
    <property type="term" value="P:protein ubiquitination"/>
    <property type="evidence" value="ECO:0007669"/>
    <property type="project" value="UniProtKB-UniPathway"/>
</dbReference>
<dbReference type="KEGG" id="egu:105055694"/>
<dbReference type="PANTHER" id="PTHR23315">
    <property type="entry name" value="U BOX DOMAIN-CONTAINING"/>
    <property type="match status" value="1"/>
</dbReference>
<dbReference type="InterPro" id="IPR058678">
    <property type="entry name" value="ARM_PUB"/>
</dbReference>
<dbReference type="Pfam" id="PF25240">
    <property type="entry name" value="PUB2_N"/>
    <property type="match status" value="1"/>
</dbReference>
<dbReference type="InterPro" id="IPR013083">
    <property type="entry name" value="Znf_RING/FYVE/PHD"/>
</dbReference>
<evidence type="ECO:0000256" key="4">
    <source>
        <dbReference type="ARBA" id="ARBA00022679"/>
    </source>
</evidence>
<dbReference type="InterPro" id="IPR000225">
    <property type="entry name" value="Armadillo"/>
</dbReference>
<accession>A0A6I9S0T9</accession>
<evidence type="ECO:0000256" key="7">
    <source>
        <dbReference type="PROSITE-ProRule" id="PRU00259"/>
    </source>
</evidence>
<dbReference type="OrthoDB" id="7537227at2759"/>
<dbReference type="SMART" id="SM00185">
    <property type="entry name" value="ARM"/>
    <property type="match status" value="5"/>
</dbReference>
<dbReference type="PROSITE" id="PS51698">
    <property type="entry name" value="U_BOX"/>
    <property type="match status" value="1"/>
</dbReference>
<evidence type="ECO:0000313" key="9">
    <source>
        <dbReference type="Proteomes" id="UP000504607"/>
    </source>
</evidence>
<evidence type="ECO:0000256" key="6">
    <source>
        <dbReference type="ARBA" id="ARBA00022786"/>
    </source>
</evidence>
<dbReference type="InterPro" id="IPR016024">
    <property type="entry name" value="ARM-type_fold"/>
</dbReference>
<dbReference type="Proteomes" id="UP000504607">
    <property type="component" value="Chromosome 12"/>
</dbReference>
<keyword evidence="9" id="KW-1185">Reference proteome</keyword>
<dbReference type="SUPFAM" id="SSF57850">
    <property type="entry name" value="RING/U-box"/>
    <property type="match status" value="1"/>
</dbReference>
<evidence type="ECO:0000256" key="3">
    <source>
        <dbReference type="ARBA" id="ARBA00012483"/>
    </source>
</evidence>
<evidence type="ECO:0000256" key="1">
    <source>
        <dbReference type="ARBA" id="ARBA00000900"/>
    </source>
</evidence>
<sequence length="792" mass="86589">MRRNPAAGGIRMNGGVMDGKIIGGLINSISRFIHLIGCNSMKTTFLKDFKSIVGTLKLLKPILDEAYDSQIPSDGQLIKAFAELDLAVNQAREFMEKRPQKMSKIYSVLQSESMMLKVQRSSIEICDVLSKLLQSSHHTSLLARIQHCLQKLQCIEQDLTSELVENALKDQREYVIPSIEDLIKIMDTLGLTTNQELLMERIALEKERSKAELKEKTEDADHISQIIALVTQMCCCVAKLEQSGFTNGLPIPSHLCCPLSLQLMLDPVIVASGQTYERSYIQKWLDGGLRICPKTRQILAHTNLIPNFTVKALIANWCKDNNVRPSNSVQSNCISNPFLTDAILDHFTPENNLHGSLPRDSTSMPSFGCGNQTEQQTIEVSSGCGEESFLISHHQKLAGDLTLQGSVSHEQQSSCRGHSESISSVISSIEISSKFNEKVSLLGEVSHPSSSPLNRDLRFSPQFSPPQLSDLRMGHINNLANQVSLPRAGSDDLTTSSHVQKLVEDLESQAPEVQRAAASELRLLAKHNMENRVLIVKCGAVPPLVSLLHSKVKRVQENAVTALLNLSINDNNKVSIVEAGAIEPLIHVLEYGSAEAKENSAAALFSLSVLEEYKVKIGRSGAIKALVNLLGSGSLRGKKDAATALFSLSIFHENKARIVQAGAVKYLVELLDTSTGMVDKSVAVLANLTTVPEGCLAISQQGGIPLLVEIVETGSQRGKENAASALLQLCLNSHKFCSLVLQEGAVPPLIALSQFGTPRAKEKAQQILSHFRSQREGTVRNRSHDGFALKFK</sequence>
<dbReference type="InterPro" id="IPR011989">
    <property type="entry name" value="ARM-like"/>
</dbReference>
<evidence type="ECO:0000313" key="10">
    <source>
        <dbReference type="RefSeq" id="XP_010935918.1"/>
    </source>
</evidence>
<dbReference type="InterPro" id="IPR003613">
    <property type="entry name" value="Ubox_domain"/>
</dbReference>
<dbReference type="EC" id="2.3.2.27" evidence="3"/>
<dbReference type="FunFam" id="1.25.10.10:FF:000082">
    <property type="entry name" value="RING-type E3 ubiquitin transferase"/>
    <property type="match status" value="1"/>
</dbReference>
<comment type="catalytic activity">
    <reaction evidence="1">
        <text>S-ubiquitinyl-[E2 ubiquitin-conjugating enzyme]-L-cysteine + [acceptor protein]-L-lysine = [E2 ubiquitin-conjugating enzyme]-L-cysteine + N(6)-ubiquitinyl-[acceptor protein]-L-lysine.</text>
        <dbReference type="EC" id="2.3.2.27"/>
    </reaction>
</comment>
<evidence type="ECO:0000259" key="8">
    <source>
        <dbReference type="PROSITE" id="PS51698"/>
    </source>
</evidence>
<dbReference type="GO" id="GO:0061630">
    <property type="term" value="F:ubiquitin protein ligase activity"/>
    <property type="evidence" value="ECO:0007669"/>
    <property type="project" value="UniProtKB-EC"/>
</dbReference>
<keyword evidence="4" id="KW-0808">Transferase</keyword>
<dbReference type="SUPFAM" id="SSF48371">
    <property type="entry name" value="ARM repeat"/>
    <property type="match status" value="1"/>
</dbReference>
<dbReference type="Pfam" id="PF25598">
    <property type="entry name" value="ARM_PUB"/>
    <property type="match status" value="1"/>
</dbReference>
<proteinExistence type="predicted"/>
<dbReference type="UniPathway" id="UPA00143"/>
<organism evidence="9 10">
    <name type="scientific">Elaeis guineensis var. tenera</name>
    <name type="common">Oil palm</name>
    <dbReference type="NCBI Taxonomy" id="51953"/>
    <lineage>
        <taxon>Eukaryota</taxon>
        <taxon>Viridiplantae</taxon>
        <taxon>Streptophyta</taxon>
        <taxon>Embryophyta</taxon>
        <taxon>Tracheophyta</taxon>
        <taxon>Spermatophyta</taxon>
        <taxon>Magnoliopsida</taxon>
        <taxon>Liliopsida</taxon>
        <taxon>Arecaceae</taxon>
        <taxon>Arecoideae</taxon>
        <taxon>Cocoseae</taxon>
        <taxon>Elaeidinae</taxon>
        <taxon>Elaeis</taxon>
    </lineage>
</organism>
<dbReference type="CDD" id="cd16664">
    <property type="entry name" value="RING-Ubox_PUB"/>
    <property type="match status" value="1"/>
</dbReference>
<gene>
    <name evidence="10" type="primary">LOC105055694</name>
</gene>
<feature type="repeat" description="ARM" evidence="7">
    <location>
        <begin position="539"/>
        <end position="581"/>
    </location>
</feature>
<dbReference type="InterPro" id="IPR057314">
    <property type="entry name" value="PUB2-4-like_N"/>
</dbReference>
<name>A0A6I9S0T9_ELAGV</name>
<dbReference type="RefSeq" id="XP_010935918.1">
    <property type="nucleotide sequence ID" value="XM_010937616.3"/>
</dbReference>
<comment type="pathway">
    <text evidence="2">Protein modification; protein ubiquitination.</text>
</comment>
<evidence type="ECO:0000256" key="5">
    <source>
        <dbReference type="ARBA" id="ARBA00022737"/>
    </source>
</evidence>
<dbReference type="GeneID" id="105055694"/>
<evidence type="ECO:0000256" key="2">
    <source>
        <dbReference type="ARBA" id="ARBA00004906"/>
    </source>
</evidence>
<feature type="repeat" description="ARM" evidence="7">
    <location>
        <begin position="621"/>
        <end position="663"/>
    </location>
</feature>
<keyword evidence="6" id="KW-0833">Ubl conjugation pathway</keyword>
<protein>
    <recommendedName>
        <fullName evidence="3">RING-type E3 ubiquitin transferase</fullName>
        <ecNumber evidence="3">2.3.2.27</ecNumber>
    </recommendedName>
</protein>
<dbReference type="Pfam" id="PF04564">
    <property type="entry name" value="U-box"/>
    <property type="match status" value="1"/>
</dbReference>
<dbReference type="InParanoid" id="A0A6I9S0T9"/>
<dbReference type="AlphaFoldDB" id="A0A6I9S0T9"/>
<dbReference type="Gene3D" id="3.30.40.10">
    <property type="entry name" value="Zinc/RING finger domain, C3HC4 (zinc finger)"/>
    <property type="match status" value="1"/>
</dbReference>
<keyword evidence="5" id="KW-0677">Repeat</keyword>
<feature type="repeat" description="ARM" evidence="7">
    <location>
        <begin position="662"/>
        <end position="703"/>
    </location>
</feature>
<dbReference type="Gene3D" id="1.25.10.10">
    <property type="entry name" value="Leucine-rich Repeat Variant"/>
    <property type="match status" value="2"/>
</dbReference>
<reference evidence="10" key="1">
    <citation type="submission" date="2025-08" db="UniProtKB">
        <authorList>
            <consortium name="RefSeq"/>
        </authorList>
    </citation>
    <scope>IDENTIFICATION</scope>
</reference>